<evidence type="ECO:0000259" key="3">
    <source>
        <dbReference type="PROSITE" id="PS51208"/>
    </source>
</evidence>
<dbReference type="PROSITE" id="PS51208">
    <property type="entry name" value="AUTOTRANSPORTER"/>
    <property type="match status" value="1"/>
</dbReference>
<dbReference type="Gene3D" id="2.160.20.20">
    <property type="match status" value="2"/>
</dbReference>
<dbReference type="Pfam" id="PF12951">
    <property type="entry name" value="PATR"/>
    <property type="match status" value="8"/>
</dbReference>
<dbReference type="InterPro" id="IPR011050">
    <property type="entry name" value="Pectin_lyase_fold/virulence"/>
</dbReference>
<protein>
    <submittedName>
        <fullName evidence="4">Autotransporter domain-containing protein</fullName>
    </submittedName>
</protein>
<accession>A0ABU7I0D0</accession>
<proteinExistence type="predicted"/>
<organism evidence="4 5">
    <name type="scientific">Pseudomonas ulcerans</name>
    <dbReference type="NCBI Taxonomy" id="3115852"/>
    <lineage>
        <taxon>Bacteria</taxon>
        <taxon>Pseudomonadati</taxon>
        <taxon>Pseudomonadota</taxon>
        <taxon>Gammaproteobacteria</taxon>
        <taxon>Pseudomonadales</taxon>
        <taxon>Pseudomonadaceae</taxon>
        <taxon>Pseudomonas</taxon>
    </lineage>
</organism>
<dbReference type="SUPFAM" id="SSF51126">
    <property type="entry name" value="Pectin lyase-like"/>
    <property type="match status" value="4"/>
</dbReference>
<dbReference type="InterPro" id="IPR012332">
    <property type="entry name" value="Autotransporter_pectin_lyase_C"/>
</dbReference>
<comment type="caution">
    <text evidence="4">The sequence shown here is derived from an EMBL/GenBank/DDBJ whole genome shotgun (WGS) entry which is preliminary data.</text>
</comment>
<evidence type="ECO:0000313" key="5">
    <source>
        <dbReference type="Proteomes" id="UP001335100"/>
    </source>
</evidence>
<dbReference type="PANTHER" id="PTHR35037:SF3">
    <property type="entry name" value="C-TERMINAL REGION OF AIDA-LIKE PROTEIN"/>
    <property type="match status" value="1"/>
</dbReference>
<dbReference type="SUPFAM" id="SSF103515">
    <property type="entry name" value="Autotransporter"/>
    <property type="match status" value="1"/>
</dbReference>
<feature type="region of interest" description="Disordered" evidence="2">
    <location>
        <begin position="1571"/>
        <end position="1597"/>
    </location>
</feature>
<reference evidence="4 5" key="1">
    <citation type="submission" date="2024-01" db="EMBL/GenBank/DDBJ databases">
        <title>Unpublished Manusciprt.</title>
        <authorList>
            <person name="Duman M."/>
            <person name="Valdes E.G."/>
            <person name="Ajmi N."/>
            <person name="Altun S."/>
            <person name="Saticioglu I.B."/>
        </authorList>
    </citation>
    <scope>NUCLEOTIDE SEQUENCE [LARGE SCALE GENOMIC DNA]</scope>
    <source>
        <strain evidence="4 5">148P</strain>
    </source>
</reference>
<dbReference type="InterPro" id="IPR013425">
    <property type="entry name" value="Autotrns_rpt"/>
</dbReference>
<dbReference type="RefSeq" id="WP_330077938.1">
    <property type="nucleotide sequence ID" value="NZ_JAZDQJ010000057.1"/>
</dbReference>
<dbReference type="Gene3D" id="2.40.128.130">
    <property type="entry name" value="Autotransporter beta-domain"/>
    <property type="match status" value="1"/>
</dbReference>
<evidence type="ECO:0000256" key="1">
    <source>
        <dbReference type="ARBA" id="ARBA00022729"/>
    </source>
</evidence>
<dbReference type="InterPro" id="IPR005546">
    <property type="entry name" value="Autotransporte_beta"/>
</dbReference>
<keyword evidence="5" id="KW-1185">Reference proteome</keyword>
<dbReference type="SMART" id="SM00869">
    <property type="entry name" value="Autotransporter"/>
    <property type="match status" value="1"/>
</dbReference>
<dbReference type="Proteomes" id="UP001335100">
    <property type="component" value="Unassembled WGS sequence"/>
</dbReference>
<sequence>MISDVRLIGDSAVLGTDPFLVDGGTLVSSVARLTLGNHFSLMGLGLTVDGDNQLTLSGAISGSGELIKTGSGTLNLFSVNTYTGGTLLRSGTLYVAQAGGLGSGTLTVTGNSMLQTFTTSLDNNIVVQGKLNLVNARPLALTGRLSGNGTLLKQDFGTLELHQDNDFSGAIELHWGRINVEGRNGLGNGASLLVGRTGTLLLNASANVGSLSGDGLVSIASGNTLVVGSDHRTTTFSGTLQGAGNLVKNGYGVLTLSGNNTLTGTIDVNDAGRLRVNGRLDSNLLRINDGGSLDGNGTLAGELLVRSGGYVALYPDMTLSVGSLVIEQGGAINAVLARPSTKAMLDVAGNLVLAGTLNVFDDGRLGNGVHRLIDYAGTLTDNGFSLGSLPTSVVSGTVQLQTSLAGQVNVIVNAPGLDLQFWDGASTVANGAIEGGAGVWNAYTTSWTRYDGAGNSQWGGKSAVFQGVGGDVVVMGKHDVQFIQFTGDGYALVRGLGSLNLVNDSSGRTEIRVDDGISSRIDVPIHGGRLEKTGGGTLILSNPGNDNDYSGGTLLSGGRLQLRNGAKLGSGTLFAAGGTTLANEYILALNNQIQLAGELTIDNMNVGTLLTLTGNIEGAGGLHKTGAGVLDLMGQNSYQGGTRISGGSLLLRSSMALGSGTLTLGNGTRMENRVATTLENQVVLDGSQVLDTTSDLTLNGVISGTTALTKTGQGTLRLNGDNRFDGTLRVGTGTLVVGHDNALGHASLQMAGISDLQAGAASVTLGNDLRIDGYTTVSGSRNLTLNGNLSGTAALIKYGSGRLTLGGESRLSEIELKSGTLALASTGALGTSSLSVANGTLVNDLALSLDNTIAVKGALNLNGNQDLVLTGPLSGYGMLTVSGDRHVTIGNSLGFSGGWDLRSGTLSLLPGSSSQLGQMNVDGVLELLGSTRILQLGGGGVVKLNADTTVSSGYFHGALEGAAMLSKDGFGTLTLAGDNNLTHWVQVGSGRLVLDGSLGSAAVQVNSGATLAGSGLAAGAVTVVGGGRLELQSGQTLSVGSLSLDDHSTLLAYLGAPVADAPGLVNVAGNLALGGWLDIVDDGGFALGVYRLFDYGGVLTDNGLRFGTLPVGVAASEMQVQTSVAGQVNLVVGSGDQVRFWGGGAGIWNSDVASWGASDGAADSVWNDSFAVFQGLPGTVTVEGVQRTTGLQFLTSGYQLLGSEGASLEVLAGRDGSQAPIRVADGATTLLGMPLIGDGGIDKRDNGTLVLAGLNSYSGGTTISAGTLRGNSGSLQGAILNNASLVFQQDSDATFAGTLSGTGNTFKRGYGRLLLTGYNDFSGNFTVEDGVLQVGETAEVPPAVASFARMALFAAPLGDVLDAAVVVNSGAGLSGTGTVASVVNHGTVQPGPNGNLTVSGDFTNASDGILSINLTPLPTRYLAVGGIANLAGRLNLFAAAPYAGDTTYTLLTADGGISGTFDSDNIDSLGVASNLAFIDTTLTYGSNEVSLSVARNGVAFTDVALSDNQRGVAAALDSASAPASLRSAITSMDVTSAQAAFDSLSGEIHASTASVLLDDSRYLRNTVNDRMRQGDCGNGDPRSVLAPASGQQSSNGCQGQGVGWMTALGGWANHDGGSGVASVDRDLSGFMLGFDNNLDEQWRAGIAAGYSKTSLDANARGSDASVDSYHLATYLSYQLDAFAARMGAGYSWHDIDSKRNVVVGNEREELKTKYKAGSAQVFGEVGYTVEAAGVALEPFAGIAYVNYDSDTGREKGGAGALEASSKQDATFTTVGLRAGKRFVLDNGTSITPRGSLGWRHAFGDTTPDADLRFVDGGAAFSSQGVPLAKDAAVLEAGLDISVGAAGKLGIGYSGQLASEQRDHALSVSFSMGF</sequence>
<keyword evidence="1" id="KW-0732">Signal</keyword>
<dbReference type="InterPro" id="IPR036709">
    <property type="entry name" value="Autotransporte_beta_dom_sf"/>
</dbReference>
<feature type="domain" description="Autotransporter" evidence="3">
    <location>
        <begin position="1596"/>
        <end position="1873"/>
    </location>
</feature>
<gene>
    <name evidence="4" type="ORF">V0R50_29000</name>
</gene>
<evidence type="ECO:0000256" key="2">
    <source>
        <dbReference type="SAM" id="MobiDB-lite"/>
    </source>
</evidence>
<dbReference type="NCBIfam" id="TIGR02601">
    <property type="entry name" value="autotrns_rpt"/>
    <property type="match status" value="7"/>
</dbReference>
<dbReference type="Pfam" id="PF03797">
    <property type="entry name" value="Autotransporter"/>
    <property type="match status" value="1"/>
</dbReference>
<dbReference type="InterPro" id="IPR006315">
    <property type="entry name" value="OM_autotransptr_brl_dom"/>
</dbReference>
<name>A0ABU7I0D0_9PSED</name>
<dbReference type="PANTHER" id="PTHR35037">
    <property type="entry name" value="C-TERMINAL REGION OF AIDA-LIKE PROTEIN"/>
    <property type="match status" value="1"/>
</dbReference>
<dbReference type="NCBIfam" id="TIGR01414">
    <property type="entry name" value="autotrans_barl"/>
    <property type="match status" value="1"/>
</dbReference>
<evidence type="ECO:0000313" key="4">
    <source>
        <dbReference type="EMBL" id="MEE1937281.1"/>
    </source>
</evidence>
<dbReference type="InterPro" id="IPR051551">
    <property type="entry name" value="Autotransporter_adhesion"/>
</dbReference>
<dbReference type="EMBL" id="JAZDQJ010000057">
    <property type="protein sequence ID" value="MEE1937281.1"/>
    <property type="molecule type" value="Genomic_DNA"/>
</dbReference>